<proteinExistence type="predicted"/>
<organism evidence="2 3">
    <name type="scientific">Limulus polyphemus</name>
    <name type="common">Atlantic horseshoe crab</name>
    <dbReference type="NCBI Taxonomy" id="6850"/>
    <lineage>
        <taxon>Eukaryota</taxon>
        <taxon>Metazoa</taxon>
        <taxon>Ecdysozoa</taxon>
        <taxon>Arthropoda</taxon>
        <taxon>Chelicerata</taxon>
        <taxon>Merostomata</taxon>
        <taxon>Xiphosura</taxon>
        <taxon>Limulidae</taxon>
        <taxon>Limulus</taxon>
    </lineage>
</organism>
<evidence type="ECO:0000256" key="1">
    <source>
        <dbReference type="SAM" id="MobiDB-lite"/>
    </source>
</evidence>
<keyword evidence="2" id="KW-1185">Reference proteome</keyword>
<dbReference type="Proteomes" id="UP000694941">
    <property type="component" value="Unplaced"/>
</dbReference>
<dbReference type="RefSeq" id="XP_022258924.1">
    <property type="nucleotide sequence ID" value="XM_022403216.1"/>
</dbReference>
<feature type="region of interest" description="Disordered" evidence="1">
    <location>
        <begin position="1"/>
        <end position="30"/>
    </location>
</feature>
<feature type="region of interest" description="Disordered" evidence="1">
    <location>
        <begin position="46"/>
        <end position="99"/>
    </location>
</feature>
<sequence length="131" mass="14181">MVLKKKLLQLKESSGENPTYNPKDKSDNEVLLKDIPDSYLQVKGVEVRRASGPLPSKTSSGPGSPEKAKRRSLTASGTASPQVSTPSEKETTSSNELLRLSTTPVILSQGKEQLEAILELTHHLNTLTVCL</sequence>
<dbReference type="GeneID" id="111089927"/>
<reference evidence="3" key="1">
    <citation type="submission" date="2025-08" db="UniProtKB">
        <authorList>
            <consortium name="RefSeq"/>
        </authorList>
    </citation>
    <scope>IDENTIFICATION</scope>
    <source>
        <tissue evidence="3">Muscle</tissue>
    </source>
</reference>
<evidence type="ECO:0000313" key="3">
    <source>
        <dbReference type="RefSeq" id="XP_022258924.1"/>
    </source>
</evidence>
<gene>
    <name evidence="3" type="primary">LOC111089927</name>
</gene>
<protein>
    <submittedName>
        <fullName evidence="3">Uncharacterized protein LOC111089927</fullName>
    </submittedName>
</protein>
<name>A0ABM1TSR8_LIMPO</name>
<accession>A0ABM1TSR8</accession>
<feature type="compositionally biased region" description="Polar residues" evidence="1">
    <location>
        <begin position="73"/>
        <end position="99"/>
    </location>
</feature>
<evidence type="ECO:0000313" key="2">
    <source>
        <dbReference type="Proteomes" id="UP000694941"/>
    </source>
</evidence>